<feature type="compositionally biased region" description="Acidic residues" evidence="1">
    <location>
        <begin position="492"/>
        <end position="506"/>
    </location>
</feature>
<feature type="domain" description="Aminoglycoside phosphotransferase" evidence="2">
    <location>
        <begin position="100"/>
        <end position="343"/>
    </location>
</feature>
<organism evidence="3 4">
    <name type="scientific">Coniochaeta pulveracea</name>
    <dbReference type="NCBI Taxonomy" id="177199"/>
    <lineage>
        <taxon>Eukaryota</taxon>
        <taxon>Fungi</taxon>
        <taxon>Dikarya</taxon>
        <taxon>Ascomycota</taxon>
        <taxon>Pezizomycotina</taxon>
        <taxon>Sordariomycetes</taxon>
        <taxon>Sordariomycetidae</taxon>
        <taxon>Coniochaetales</taxon>
        <taxon>Coniochaetaceae</taxon>
        <taxon>Coniochaeta</taxon>
    </lineage>
</organism>
<dbReference type="PANTHER" id="PTHR21310">
    <property type="entry name" value="AMINOGLYCOSIDE PHOSPHOTRANSFERASE-RELATED-RELATED"/>
    <property type="match status" value="1"/>
</dbReference>
<dbReference type="EMBL" id="QVQW01000020">
    <property type="protein sequence ID" value="RKU45612.1"/>
    <property type="molecule type" value="Genomic_DNA"/>
</dbReference>
<feature type="region of interest" description="Disordered" evidence="1">
    <location>
        <begin position="486"/>
        <end position="529"/>
    </location>
</feature>
<proteinExistence type="predicted"/>
<evidence type="ECO:0000313" key="3">
    <source>
        <dbReference type="EMBL" id="RKU45612.1"/>
    </source>
</evidence>
<evidence type="ECO:0000313" key="4">
    <source>
        <dbReference type="Proteomes" id="UP000275385"/>
    </source>
</evidence>
<dbReference type="InterPro" id="IPR002575">
    <property type="entry name" value="Aminoglycoside_PTrfase"/>
</dbReference>
<name>A0A420YCJ5_9PEZI</name>
<keyword evidence="4" id="KW-1185">Reference proteome</keyword>
<dbReference type="Proteomes" id="UP000275385">
    <property type="component" value="Unassembled WGS sequence"/>
</dbReference>
<dbReference type="SUPFAM" id="SSF56112">
    <property type="entry name" value="Protein kinase-like (PK-like)"/>
    <property type="match status" value="1"/>
</dbReference>
<reference evidence="3 4" key="1">
    <citation type="submission" date="2018-08" db="EMBL/GenBank/DDBJ databases">
        <title>Draft genome of the lignicolous fungus Coniochaeta pulveracea.</title>
        <authorList>
            <person name="Borstlap C.J."/>
            <person name="De Witt R.N."/>
            <person name="Botha A."/>
            <person name="Volschenk H."/>
        </authorList>
    </citation>
    <scope>NUCLEOTIDE SEQUENCE [LARGE SCALE GENOMIC DNA]</scope>
    <source>
        <strain evidence="3 4">CAB683</strain>
    </source>
</reference>
<dbReference type="InterPro" id="IPR051678">
    <property type="entry name" value="AGP_Transferase"/>
</dbReference>
<dbReference type="Pfam" id="PF01636">
    <property type="entry name" value="APH"/>
    <property type="match status" value="1"/>
</dbReference>
<dbReference type="InterPro" id="IPR011009">
    <property type="entry name" value="Kinase-like_dom_sf"/>
</dbReference>
<evidence type="ECO:0000256" key="1">
    <source>
        <dbReference type="SAM" id="MobiDB-lite"/>
    </source>
</evidence>
<dbReference type="PANTHER" id="PTHR21310:SF56">
    <property type="entry name" value="AMINOGLYCOSIDE PHOSPHOTRANSFERASE DOMAIN-CONTAINING PROTEIN"/>
    <property type="match status" value="1"/>
</dbReference>
<evidence type="ECO:0000259" key="2">
    <source>
        <dbReference type="Pfam" id="PF01636"/>
    </source>
</evidence>
<protein>
    <recommendedName>
        <fullName evidence="2">Aminoglycoside phosphotransferase domain-containing protein</fullName>
    </recommendedName>
</protein>
<feature type="region of interest" description="Disordered" evidence="1">
    <location>
        <begin position="382"/>
        <end position="404"/>
    </location>
</feature>
<comment type="caution">
    <text evidence="3">The sequence shown here is derived from an EMBL/GenBank/DDBJ whole genome shotgun (WGS) entry which is preliminary data.</text>
</comment>
<accession>A0A420YCJ5</accession>
<sequence length="563" mass="63633">MAEPYRVVDLYQGRSENDPHDRGWVPWERRKDQLVQIIQALWPDSIGCKIFDRLDASSNEAILFDVNLPSSDGTEARQEELVIRLPRQGSDANKLTREQREKYDRGELPEDEIPTAALGRDILDSVAIHQHVTEVTTTASVPVPKVIAYDSTKDNLFRHEYLIMQRIPGQVLEDVLDDLSANQRKILAIELGEITNALRRVTSPDAGYIRAAKSEDWPAFIHPGHTIPQVRPDIIPFGINCLHPAPDHVSKDSNLAMGEIFHRAWTRRLDEYTKTSPQDTSGATEYRNLRAMAQEIVDDGQVLNTGQCCLWHGDLFPRNIMVDVEASPMITGIIDWDEAIYAPTVISAVPPFWLWLSRDGEDEVELDDDGGDWVVEEMDQTGNDEGVDEDHPAADQDEDLPKDEESKASIFFDEDETVDRANEVPEDAEMRWVREAYAATVGDAIWASSRRSDDINLRWIFAMVARDTWSYWWFDVSDAMIRTWKASKHSDEEDVTDASGEEDSDGDSVQGSDKGEDGEEYDGKGGDEEGSLQRLLRSLGRWCQASTDHTDAVGMVRLFIMAR</sequence>
<dbReference type="OrthoDB" id="10003767at2759"/>
<dbReference type="Gene3D" id="3.90.1200.10">
    <property type="match status" value="1"/>
</dbReference>
<gene>
    <name evidence="3" type="ORF">DL546_008196</name>
</gene>
<dbReference type="AlphaFoldDB" id="A0A420YCJ5"/>